<dbReference type="Gene3D" id="3.10.20.30">
    <property type="match status" value="1"/>
</dbReference>
<evidence type="ECO:0000313" key="1">
    <source>
        <dbReference type="EMBL" id="AFO69353.1"/>
    </source>
</evidence>
<organism evidence="1">
    <name type="scientific">Amycolatopsis orientalis subsp. vinearia</name>
    <dbReference type="NCBI Taxonomy" id="797057"/>
    <lineage>
        <taxon>Bacteria</taxon>
        <taxon>Bacillati</taxon>
        <taxon>Actinomycetota</taxon>
        <taxon>Actinomycetes</taxon>
        <taxon>Pseudonocardiales</taxon>
        <taxon>Pseudonocardiaceae</taxon>
        <taxon>Amycolatopsis</taxon>
    </lineage>
</organism>
<proteinExistence type="predicted"/>
<dbReference type="InterPro" id="IPR016155">
    <property type="entry name" value="Mopterin_synth/thiamin_S_b"/>
</dbReference>
<name>A0A023GXG2_AMYOR</name>
<dbReference type="EMBL" id="JN602209">
    <property type="protein sequence ID" value="AFO69353.1"/>
    <property type="molecule type" value="Genomic_DNA"/>
</dbReference>
<dbReference type="AlphaFoldDB" id="A0A023GXG2"/>
<dbReference type="InterPro" id="IPR003749">
    <property type="entry name" value="ThiS/MoaD-like"/>
</dbReference>
<accession>A0A023GXG2</accession>
<dbReference type="Pfam" id="PF02597">
    <property type="entry name" value="ThiS"/>
    <property type="match status" value="1"/>
</dbReference>
<dbReference type="SUPFAM" id="SSF54285">
    <property type="entry name" value="MoaD/ThiS"/>
    <property type="match status" value="1"/>
</dbReference>
<protein>
    <submittedName>
        <fullName evidence="1">MoaD</fullName>
    </submittedName>
</protein>
<reference evidence="1" key="1">
    <citation type="journal article" date="2014" name="Nature">
        <title>Co-opting sulphur-carrier proteins from primary metabolic pathways for 2-thiosugar biosynthesis.</title>
        <authorList>
            <person name="Sasaki E."/>
            <person name="Zhang X."/>
            <person name="Sun H.G."/>
            <person name="Lu M.Y."/>
            <person name="Liu T.L."/>
            <person name="Ou A."/>
            <person name="Li J.Y."/>
            <person name="Chen Y.H."/>
            <person name="Ealick S.E."/>
            <person name="Liu H.W."/>
        </authorList>
    </citation>
    <scope>NUCLEOTIDE SEQUENCE</scope>
    <source>
        <strain evidence="1">BA-07585</strain>
    </source>
</reference>
<sequence length="86" mass="8991">MTTLTIVVRYFAAARAAAGVDEEKVQLTTGASVADAATELRRLHPEGLPRVLDAVSYLLDGVAVRDVGRLLTDGAELDVLPPFAGG</sequence>
<dbReference type="InterPro" id="IPR012675">
    <property type="entry name" value="Beta-grasp_dom_sf"/>
</dbReference>